<protein>
    <submittedName>
        <fullName evidence="3">Protein YceI</fullName>
    </submittedName>
</protein>
<feature type="signal peptide" evidence="1">
    <location>
        <begin position="1"/>
        <end position="20"/>
    </location>
</feature>
<feature type="chain" id="PRO_5047124949" evidence="1">
    <location>
        <begin position="21"/>
        <end position="187"/>
    </location>
</feature>
<feature type="domain" description="Lipid/polyisoprenoid-binding YceI-like" evidence="2">
    <location>
        <begin position="22"/>
        <end position="185"/>
    </location>
</feature>
<evidence type="ECO:0000313" key="4">
    <source>
        <dbReference type="Proteomes" id="UP000838160"/>
    </source>
</evidence>
<name>A0ABM8ZLY5_9VIBR</name>
<reference evidence="3" key="1">
    <citation type="submission" date="2021-12" db="EMBL/GenBank/DDBJ databases">
        <authorList>
            <person name="Rodrigo-Torres L."/>
            <person name="Arahal R. D."/>
            <person name="Lucena T."/>
        </authorList>
    </citation>
    <scope>NUCLEOTIDE SEQUENCE</scope>
    <source>
        <strain evidence="3">CECT 8226</strain>
    </source>
</reference>
<dbReference type="Gene3D" id="2.40.128.110">
    <property type="entry name" value="Lipid/polyisoprenoid-binding, YceI-like"/>
    <property type="match status" value="1"/>
</dbReference>
<dbReference type="SUPFAM" id="SSF101874">
    <property type="entry name" value="YceI-like"/>
    <property type="match status" value="1"/>
</dbReference>
<evidence type="ECO:0000259" key="2">
    <source>
        <dbReference type="SMART" id="SM00867"/>
    </source>
</evidence>
<gene>
    <name evidence="3" type="primary">yceI</name>
    <name evidence="3" type="ORF">VHP8226_03298</name>
</gene>
<evidence type="ECO:0000313" key="3">
    <source>
        <dbReference type="EMBL" id="CAH0529544.1"/>
    </source>
</evidence>
<keyword evidence="4" id="KW-1185">Reference proteome</keyword>
<organism evidence="3 4">
    <name type="scientific">Vibrio hippocampi</name>
    <dbReference type="NCBI Taxonomy" id="654686"/>
    <lineage>
        <taxon>Bacteria</taxon>
        <taxon>Pseudomonadati</taxon>
        <taxon>Pseudomonadota</taxon>
        <taxon>Gammaproteobacteria</taxon>
        <taxon>Vibrionales</taxon>
        <taxon>Vibrionaceae</taxon>
        <taxon>Vibrio</taxon>
    </lineage>
</organism>
<dbReference type="Pfam" id="PF04264">
    <property type="entry name" value="YceI"/>
    <property type="match status" value="1"/>
</dbReference>
<dbReference type="Proteomes" id="UP000838160">
    <property type="component" value="Unassembled WGS sequence"/>
</dbReference>
<dbReference type="InterPro" id="IPR036761">
    <property type="entry name" value="TTHA0802/YceI-like_sf"/>
</dbReference>
<dbReference type="PANTHER" id="PTHR34406:SF1">
    <property type="entry name" value="PROTEIN YCEI"/>
    <property type="match status" value="1"/>
</dbReference>
<comment type="caution">
    <text evidence="3">The sequence shown here is derived from an EMBL/GenBank/DDBJ whole genome shotgun (WGS) entry which is preliminary data.</text>
</comment>
<keyword evidence="1" id="KW-0732">Signal</keyword>
<dbReference type="SMART" id="SM00867">
    <property type="entry name" value="YceI"/>
    <property type="match status" value="1"/>
</dbReference>
<accession>A0ABM8ZLY5</accession>
<dbReference type="NCBIfam" id="NF002994">
    <property type="entry name" value="PRK03757.1"/>
    <property type="match status" value="1"/>
</dbReference>
<sequence>MRKTLLATGLAVLLPFTANAADYVIDTKGAHASINFSISHLGYSFIKGRFNDFSGSFSYDPADISASSVEVVVETPSLDSNHAERDKHLRSGDFINASKFGQATFKSTSVADKGDGKLDIMGDLTLHGVTQPIVINAEFIGAGKDPWGGERAGFVGHTRLELADYKIKVVGDSSYVDMELHVEGVKQ</sequence>
<dbReference type="EMBL" id="CAKLCM010000003">
    <property type="protein sequence ID" value="CAH0529544.1"/>
    <property type="molecule type" value="Genomic_DNA"/>
</dbReference>
<evidence type="ECO:0000256" key="1">
    <source>
        <dbReference type="SAM" id="SignalP"/>
    </source>
</evidence>
<dbReference type="PANTHER" id="PTHR34406">
    <property type="entry name" value="PROTEIN YCEI"/>
    <property type="match status" value="1"/>
</dbReference>
<dbReference type="RefSeq" id="WP_237486134.1">
    <property type="nucleotide sequence ID" value="NZ_CAKLCM010000003.1"/>
</dbReference>
<dbReference type="InterPro" id="IPR007372">
    <property type="entry name" value="Lipid/polyisoprenoid-bd_YceI"/>
</dbReference>
<proteinExistence type="predicted"/>